<dbReference type="Gene3D" id="3.80.10.10">
    <property type="entry name" value="Ribonuclease Inhibitor"/>
    <property type="match status" value="1"/>
</dbReference>
<dbReference type="Gramene" id="KCW81508">
    <property type="protein sequence ID" value="KCW81508"/>
    <property type="gene ID" value="EUGRSUZ_C02866"/>
</dbReference>
<proteinExistence type="predicted"/>
<accession>A0A059CSS9</accession>
<dbReference type="AlphaFoldDB" id="A0A059CSS9"/>
<dbReference type="InterPro" id="IPR001611">
    <property type="entry name" value="Leu-rich_rpt"/>
</dbReference>
<evidence type="ECO:0008006" key="2">
    <source>
        <dbReference type="Google" id="ProtNLM"/>
    </source>
</evidence>
<organism evidence="1">
    <name type="scientific">Eucalyptus grandis</name>
    <name type="common">Flooded gum</name>
    <dbReference type="NCBI Taxonomy" id="71139"/>
    <lineage>
        <taxon>Eukaryota</taxon>
        <taxon>Viridiplantae</taxon>
        <taxon>Streptophyta</taxon>
        <taxon>Embryophyta</taxon>
        <taxon>Tracheophyta</taxon>
        <taxon>Spermatophyta</taxon>
        <taxon>Magnoliopsida</taxon>
        <taxon>eudicotyledons</taxon>
        <taxon>Gunneridae</taxon>
        <taxon>Pentapetalae</taxon>
        <taxon>rosids</taxon>
        <taxon>malvids</taxon>
        <taxon>Myrtales</taxon>
        <taxon>Myrtaceae</taxon>
        <taxon>Myrtoideae</taxon>
        <taxon>Eucalypteae</taxon>
        <taxon>Eucalyptus</taxon>
    </lineage>
</organism>
<dbReference type="PANTHER" id="PTHR47186">
    <property type="entry name" value="LEUCINE-RICH REPEAT-CONTAINING PROTEIN 57"/>
    <property type="match status" value="1"/>
</dbReference>
<dbReference type="InParanoid" id="A0A059CSS9"/>
<name>A0A059CSS9_EUCGR</name>
<sequence length="92" mass="10601">MEGTHIGNFPEAIQNLPKLEEIDFSRCWNLEIQMDCDLAGLSSLRVLKLSYTHISHLPESICCLSNLQMLELRNCKELQVLPEFRSSVIIQR</sequence>
<gene>
    <name evidence="1" type="ORF">EUGRSUZ_C02866</name>
</gene>
<dbReference type="SUPFAM" id="SSF52058">
    <property type="entry name" value="L domain-like"/>
    <property type="match status" value="1"/>
</dbReference>
<dbReference type="EMBL" id="KK198755">
    <property type="protein sequence ID" value="KCW81508.1"/>
    <property type="molecule type" value="Genomic_DNA"/>
</dbReference>
<dbReference type="STRING" id="71139.A0A059CSS9"/>
<dbReference type="InterPro" id="IPR032675">
    <property type="entry name" value="LRR_dom_sf"/>
</dbReference>
<protein>
    <recommendedName>
        <fullName evidence="2">NB-ARC domain-containing protein</fullName>
    </recommendedName>
</protein>
<reference evidence="1" key="1">
    <citation type="submission" date="2013-07" db="EMBL/GenBank/DDBJ databases">
        <title>The genome of Eucalyptus grandis.</title>
        <authorList>
            <person name="Schmutz J."/>
            <person name="Hayes R."/>
            <person name="Myburg A."/>
            <person name="Tuskan G."/>
            <person name="Grattapaglia D."/>
            <person name="Rokhsar D.S."/>
        </authorList>
    </citation>
    <scope>NUCLEOTIDE SEQUENCE</scope>
    <source>
        <tissue evidence="1">Leaf extractions</tissue>
    </source>
</reference>
<evidence type="ECO:0000313" key="1">
    <source>
        <dbReference type="EMBL" id="KCW81508.1"/>
    </source>
</evidence>
<dbReference type="PANTHER" id="PTHR47186:SF3">
    <property type="entry name" value="OS09G0267800 PROTEIN"/>
    <property type="match status" value="1"/>
</dbReference>
<dbReference type="Pfam" id="PF13855">
    <property type="entry name" value="LRR_8"/>
    <property type="match status" value="1"/>
</dbReference>